<evidence type="ECO:0000256" key="1">
    <source>
        <dbReference type="ARBA" id="ARBA00004651"/>
    </source>
</evidence>
<dbReference type="Proteomes" id="UP000187608">
    <property type="component" value="Unassembled WGS sequence"/>
</dbReference>
<dbReference type="Gene3D" id="3.30.450.20">
    <property type="entry name" value="PAS domain"/>
    <property type="match status" value="2"/>
</dbReference>
<dbReference type="SMART" id="SM00283">
    <property type="entry name" value="MA"/>
    <property type="match status" value="1"/>
</dbReference>
<sequence>MKSNRKIYEKGLQRQFLLSFMSLVLLTGVVVAGVSYWINLSSTENTMKNDVEQQTELMNDSFRTLFTSIAHNTDTVADDPMVLNAEEERANIVEHFQAIQEAHPDVLNVYMGVQENQEMLIYPEVDLGPDYDPTTRPWYEKSLSAPGDVVWTNPYQDAASGDTIVSAAKEISSENGTYGVFAIDFRVTSLFENVDSIEFGSNGNAMIINEEGIFTYHPDEEKIGAEATGESFYSSMEGEKGTLRTDERIISYVTNDQTGWKMAGALPLSDIYSSSNEIIVPIGVTLVLIFALAFILAYFFTRKFTRPIQELQESMGRAGEGDFTAISTTDRNDEIGDLARGYNEMLGATRGLLEKVSNASRRVQSTSMDVVANAEENSASAEEISNAVQEIASGAQYQAERMDHSVTSADELSRSIEEAVRRSERMKKRSDELSGRSKEAMAIVERLREQSNNTESVTEQMKNAIEELRQSSDNVNSVVGTISSIAGQTNLLALNAAIEAARAGEAGKGFAVVAEEVRKLAEQSEAALKDVSSMIAQMRKRTYDIVELIEEATGVVNSQKTAVNETEHSFENLFTHITDSVVAMDDILKEMKNINGRKDDLSAHINEISGVTEETAASSEEVSASVEETQAAMEQLNHLAENLEEVSSDMQEELNRFTLEKNETLEG</sequence>
<evidence type="ECO:0000256" key="12">
    <source>
        <dbReference type="SAM" id="Phobius"/>
    </source>
</evidence>
<evidence type="ECO:0000256" key="6">
    <source>
        <dbReference type="ARBA" id="ARBA00022989"/>
    </source>
</evidence>
<accession>A0A1N7IMS2</accession>
<dbReference type="InterPro" id="IPR004089">
    <property type="entry name" value="MCPsignal_dom"/>
</dbReference>
<evidence type="ECO:0000313" key="16">
    <source>
        <dbReference type="Proteomes" id="UP000187608"/>
    </source>
</evidence>
<dbReference type="RefSeq" id="WP_159438131.1">
    <property type="nucleotide sequence ID" value="NZ_FTOC01000001.1"/>
</dbReference>
<dbReference type="Pfam" id="PF00015">
    <property type="entry name" value="MCPsignal"/>
    <property type="match status" value="1"/>
</dbReference>
<reference evidence="16" key="1">
    <citation type="submission" date="2017-01" db="EMBL/GenBank/DDBJ databases">
        <authorList>
            <person name="Varghese N."/>
            <person name="Submissions S."/>
        </authorList>
    </citation>
    <scope>NUCLEOTIDE SEQUENCE [LARGE SCALE GENOMIC DNA]</scope>
    <source>
        <strain evidence="16">DSM 23127</strain>
    </source>
</reference>
<dbReference type="PANTHER" id="PTHR32089:SF114">
    <property type="entry name" value="METHYL-ACCEPTING CHEMOTAXIS PROTEIN MCPB"/>
    <property type="match status" value="1"/>
</dbReference>
<proteinExistence type="inferred from homology"/>
<comment type="similarity">
    <text evidence="9">Belongs to the methyl-accepting chemotaxis (MCP) protein family.</text>
</comment>
<organism evidence="15 16">
    <name type="scientific">Salimicrobium flavidum</name>
    <dbReference type="NCBI Taxonomy" id="570947"/>
    <lineage>
        <taxon>Bacteria</taxon>
        <taxon>Bacillati</taxon>
        <taxon>Bacillota</taxon>
        <taxon>Bacilli</taxon>
        <taxon>Bacillales</taxon>
        <taxon>Bacillaceae</taxon>
        <taxon>Salimicrobium</taxon>
    </lineage>
</organism>
<keyword evidence="2" id="KW-1003">Cell membrane</keyword>
<dbReference type="InterPro" id="IPR003660">
    <property type="entry name" value="HAMP_dom"/>
</dbReference>
<dbReference type="PANTHER" id="PTHR32089">
    <property type="entry name" value="METHYL-ACCEPTING CHEMOTAXIS PROTEIN MCPB"/>
    <property type="match status" value="1"/>
</dbReference>
<feature type="coiled-coil region" evidence="11">
    <location>
        <begin position="626"/>
        <end position="660"/>
    </location>
</feature>
<dbReference type="CDD" id="cd12913">
    <property type="entry name" value="PDC1_MCP_like"/>
    <property type="match status" value="1"/>
</dbReference>
<dbReference type="GO" id="GO:0006935">
    <property type="term" value="P:chemotaxis"/>
    <property type="evidence" value="ECO:0007669"/>
    <property type="project" value="UniProtKB-KW"/>
</dbReference>
<comment type="subcellular location">
    <subcellularLocation>
        <location evidence="1">Cell membrane</location>
        <topology evidence="1">Multi-pass membrane protein</topology>
    </subcellularLocation>
</comment>
<keyword evidence="3" id="KW-0488">Methylation</keyword>
<evidence type="ECO:0000256" key="3">
    <source>
        <dbReference type="ARBA" id="ARBA00022481"/>
    </source>
</evidence>
<dbReference type="CDD" id="cd06225">
    <property type="entry name" value="HAMP"/>
    <property type="match status" value="1"/>
</dbReference>
<evidence type="ECO:0000259" key="14">
    <source>
        <dbReference type="PROSITE" id="PS50885"/>
    </source>
</evidence>
<dbReference type="GO" id="GO:0005886">
    <property type="term" value="C:plasma membrane"/>
    <property type="evidence" value="ECO:0007669"/>
    <property type="project" value="UniProtKB-SubCell"/>
</dbReference>
<name>A0A1N7IMS2_9BACI</name>
<keyword evidence="5 12" id="KW-0812">Transmembrane</keyword>
<dbReference type="SMART" id="SM00304">
    <property type="entry name" value="HAMP"/>
    <property type="match status" value="1"/>
</dbReference>
<dbReference type="EMBL" id="FTOC01000001">
    <property type="protein sequence ID" value="SIS38393.1"/>
    <property type="molecule type" value="Genomic_DNA"/>
</dbReference>
<evidence type="ECO:0000256" key="11">
    <source>
        <dbReference type="SAM" id="Coils"/>
    </source>
</evidence>
<dbReference type="PROSITE" id="PS50885">
    <property type="entry name" value="HAMP"/>
    <property type="match status" value="1"/>
</dbReference>
<keyword evidence="16" id="KW-1185">Reference proteome</keyword>
<evidence type="ECO:0000256" key="4">
    <source>
        <dbReference type="ARBA" id="ARBA00022500"/>
    </source>
</evidence>
<dbReference type="SUPFAM" id="SSF58104">
    <property type="entry name" value="Methyl-accepting chemotaxis protein (MCP) signaling domain"/>
    <property type="match status" value="1"/>
</dbReference>
<protein>
    <submittedName>
        <fullName evidence="15">Methyl-accepting chemotaxis sensory transducer with Cache sensor</fullName>
    </submittedName>
</protein>
<dbReference type="Pfam" id="PF00672">
    <property type="entry name" value="HAMP"/>
    <property type="match status" value="1"/>
</dbReference>
<evidence type="ECO:0000256" key="5">
    <source>
        <dbReference type="ARBA" id="ARBA00022692"/>
    </source>
</evidence>
<evidence type="ECO:0000259" key="13">
    <source>
        <dbReference type="PROSITE" id="PS50111"/>
    </source>
</evidence>
<keyword evidence="4" id="KW-0145">Chemotaxis</keyword>
<evidence type="ECO:0000256" key="7">
    <source>
        <dbReference type="ARBA" id="ARBA00023136"/>
    </source>
</evidence>
<feature type="domain" description="Methyl-accepting transducer" evidence="13">
    <location>
        <begin position="373"/>
        <end position="630"/>
    </location>
</feature>
<gene>
    <name evidence="15" type="ORF">SAMN05421687_101589</name>
</gene>
<feature type="coiled-coil region" evidence="11">
    <location>
        <begin position="409"/>
        <end position="474"/>
    </location>
</feature>
<dbReference type="Gene3D" id="1.10.287.950">
    <property type="entry name" value="Methyl-accepting chemotaxis protein"/>
    <property type="match status" value="1"/>
</dbReference>
<dbReference type="Pfam" id="PF02743">
    <property type="entry name" value="dCache_1"/>
    <property type="match status" value="1"/>
</dbReference>
<evidence type="ECO:0000256" key="2">
    <source>
        <dbReference type="ARBA" id="ARBA00022475"/>
    </source>
</evidence>
<dbReference type="CDD" id="cd11386">
    <property type="entry name" value="MCP_signal"/>
    <property type="match status" value="1"/>
</dbReference>
<dbReference type="Gene3D" id="6.10.340.10">
    <property type="match status" value="1"/>
</dbReference>
<dbReference type="SUPFAM" id="SSF103190">
    <property type="entry name" value="Sensory domain-like"/>
    <property type="match status" value="1"/>
</dbReference>
<dbReference type="STRING" id="570947.SAMN05421687_101589"/>
<dbReference type="OrthoDB" id="9760371at2"/>
<dbReference type="GO" id="GO:0007165">
    <property type="term" value="P:signal transduction"/>
    <property type="evidence" value="ECO:0007669"/>
    <property type="project" value="UniProtKB-KW"/>
</dbReference>
<evidence type="ECO:0000256" key="9">
    <source>
        <dbReference type="ARBA" id="ARBA00029447"/>
    </source>
</evidence>
<keyword evidence="7 12" id="KW-0472">Membrane</keyword>
<dbReference type="InterPro" id="IPR029151">
    <property type="entry name" value="Sensor-like_sf"/>
</dbReference>
<keyword evidence="11" id="KW-0175">Coiled coil</keyword>
<feature type="transmembrane region" description="Helical" evidence="12">
    <location>
        <begin position="16"/>
        <end position="38"/>
    </location>
</feature>
<feature type="domain" description="HAMP" evidence="14">
    <location>
        <begin position="302"/>
        <end position="354"/>
    </location>
</feature>
<evidence type="ECO:0000313" key="15">
    <source>
        <dbReference type="EMBL" id="SIS38393.1"/>
    </source>
</evidence>
<keyword evidence="6 12" id="KW-1133">Transmembrane helix</keyword>
<dbReference type="AlphaFoldDB" id="A0A1N7IMS2"/>
<feature type="transmembrane region" description="Helical" evidence="12">
    <location>
        <begin position="278"/>
        <end position="300"/>
    </location>
</feature>
<evidence type="ECO:0000256" key="8">
    <source>
        <dbReference type="ARBA" id="ARBA00023224"/>
    </source>
</evidence>
<dbReference type="PROSITE" id="PS50111">
    <property type="entry name" value="CHEMOTAXIS_TRANSDUC_2"/>
    <property type="match status" value="1"/>
</dbReference>
<evidence type="ECO:0000256" key="10">
    <source>
        <dbReference type="PROSITE-ProRule" id="PRU00284"/>
    </source>
</evidence>
<keyword evidence="8 10" id="KW-0807">Transducer</keyword>
<dbReference type="CDD" id="cd12912">
    <property type="entry name" value="PDC2_MCP_like"/>
    <property type="match status" value="1"/>
</dbReference>
<dbReference type="InterPro" id="IPR033479">
    <property type="entry name" value="dCache_1"/>
</dbReference>